<evidence type="ECO:0000313" key="1">
    <source>
        <dbReference type="EMBL" id="PTW59645.1"/>
    </source>
</evidence>
<reference evidence="1 2" key="1">
    <citation type="submission" date="2018-04" db="EMBL/GenBank/DDBJ databases">
        <title>Genomic Encyclopedia of Archaeal and Bacterial Type Strains, Phase II (KMG-II): from individual species to whole genera.</title>
        <authorList>
            <person name="Goeker M."/>
        </authorList>
    </citation>
    <scope>NUCLEOTIDE SEQUENCE [LARGE SCALE GENOMIC DNA]</scope>
    <source>
        <strain evidence="1 2">DSM 23382</strain>
    </source>
</reference>
<organism evidence="1 2">
    <name type="scientific">Breoghania corrubedonensis</name>
    <dbReference type="NCBI Taxonomy" id="665038"/>
    <lineage>
        <taxon>Bacteria</taxon>
        <taxon>Pseudomonadati</taxon>
        <taxon>Pseudomonadota</taxon>
        <taxon>Alphaproteobacteria</taxon>
        <taxon>Hyphomicrobiales</taxon>
        <taxon>Stappiaceae</taxon>
        <taxon>Breoghania</taxon>
    </lineage>
</organism>
<dbReference type="InterPro" id="IPR038301">
    <property type="entry name" value="AraC-like_sf"/>
</dbReference>
<dbReference type="RefSeq" id="WP_107990608.1">
    <property type="nucleotide sequence ID" value="NZ_QAYG01000006.1"/>
</dbReference>
<sequence>MTDQFETFTGGAPISFANRLIGSESFNELFRTGMALVEETASYLDGPGRDASRTLNRAGSLVYATESMRLTTRLMQLASWLLLQRAVNEGEMTTAQAGQEKNKVNLAALSSATTGPGWEELPNELKDLIARSVRLQTRVQQLDKAMSAEPMPRPANTNPVNQQLDRLAAAFGA</sequence>
<dbReference type="Proteomes" id="UP000244081">
    <property type="component" value="Unassembled WGS sequence"/>
</dbReference>
<name>A0A2T5V7B4_9HYPH</name>
<dbReference type="Gene3D" id="1.10.8.930">
    <property type="entry name" value="Protein of unknown function DUF1465"/>
    <property type="match status" value="1"/>
</dbReference>
<protein>
    <submittedName>
        <fullName evidence="1">Regulator of CtrA degradation</fullName>
    </submittedName>
</protein>
<evidence type="ECO:0000313" key="2">
    <source>
        <dbReference type="Proteomes" id="UP000244081"/>
    </source>
</evidence>
<dbReference type="EMBL" id="QAYG01000006">
    <property type="protein sequence ID" value="PTW59645.1"/>
    <property type="molecule type" value="Genomic_DNA"/>
</dbReference>
<dbReference type="Pfam" id="PF07323">
    <property type="entry name" value="DUF1465"/>
    <property type="match status" value="1"/>
</dbReference>
<keyword evidence="2" id="KW-1185">Reference proteome</keyword>
<comment type="caution">
    <text evidence="1">The sequence shown here is derived from an EMBL/GenBank/DDBJ whole genome shotgun (WGS) entry which is preliminary data.</text>
</comment>
<proteinExistence type="predicted"/>
<accession>A0A2T5V7B4</accession>
<dbReference type="AlphaFoldDB" id="A0A2T5V7B4"/>
<gene>
    <name evidence="1" type="ORF">C8N35_10626</name>
</gene>
<dbReference type="OrthoDB" id="9799531at2"/>
<dbReference type="InterPro" id="IPR010848">
    <property type="entry name" value="DUF1465"/>
</dbReference>